<comment type="caution">
    <text evidence="6">The sequence shown here is derived from an EMBL/GenBank/DDBJ whole genome shotgun (WGS) entry which is preliminary data.</text>
</comment>
<evidence type="ECO:0000256" key="1">
    <source>
        <dbReference type="ARBA" id="ARBA00023015"/>
    </source>
</evidence>
<feature type="DNA-binding region" description="H-T-H motif" evidence="4">
    <location>
        <begin position="56"/>
        <end position="75"/>
    </location>
</feature>
<evidence type="ECO:0000256" key="2">
    <source>
        <dbReference type="ARBA" id="ARBA00023125"/>
    </source>
</evidence>
<keyword evidence="2 4" id="KW-0238">DNA-binding</keyword>
<keyword evidence="1" id="KW-0805">Transcription regulation</keyword>
<dbReference type="InterPro" id="IPR001647">
    <property type="entry name" value="HTH_TetR"/>
</dbReference>
<dbReference type="OrthoDB" id="3432043at2"/>
<evidence type="ECO:0000313" key="6">
    <source>
        <dbReference type="EMBL" id="PKV77141.1"/>
    </source>
</evidence>
<keyword evidence="3" id="KW-0804">Transcription</keyword>
<dbReference type="AlphaFoldDB" id="A0A2N3V6D2"/>
<dbReference type="PANTHER" id="PTHR30055">
    <property type="entry name" value="HTH-TYPE TRANSCRIPTIONAL REGULATOR RUTR"/>
    <property type="match status" value="1"/>
</dbReference>
<dbReference type="Gene3D" id="1.10.357.10">
    <property type="entry name" value="Tetracycline Repressor, domain 2"/>
    <property type="match status" value="1"/>
</dbReference>
<reference evidence="6 7" key="1">
    <citation type="submission" date="2017-12" db="EMBL/GenBank/DDBJ databases">
        <title>Sequencing the genomes of 1000 Actinobacteria strains.</title>
        <authorList>
            <person name="Klenk H.-P."/>
        </authorList>
    </citation>
    <scope>NUCLEOTIDE SEQUENCE [LARGE SCALE GENOMIC DNA]</scope>
    <source>
        <strain evidence="6 7">DSM 44489</strain>
    </source>
</reference>
<feature type="domain" description="HTH tetR-type" evidence="5">
    <location>
        <begin position="33"/>
        <end position="93"/>
    </location>
</feature>
<dbReference type="EMBL" id="PJMW01000002">
    <property type="protein sequence ID" value="PKV77141.1"/>
    <property type="molecule type" value="Genomic_DNA"/>
</dbReference>
<evidence type="ECO:0000256" key="3">
    <source>
        <dbReference type="ARBA" id="ARBA00023163"/>
    </source>
</evidence>
<dbReference type="Gene3D" id="1.10.10.60">
    <property type="entry name" value="Homeodomain-like"/>
    <property type="match status" value="1"/>
</dbReference>
<proteinExistence type="predicted"/>
<evidence type="ECO:0000259" key="5">
    <source>
        <dbReference type="PROSITE" id="PS50977"/>
    </source>
</evidence>
<keyword evidence="7" id="KW-1185">Reference proteome</keyword>
<dbReference type="SUPFAM" id="SSF46689">
    <property type="entry name" value="Homeodomain-like"/>
    <property type="match status" value="1"/>
</dbReference>
<dbReference type="SUPFAM" id="SSF48498">
    <property type="entry name" value="Tetracyclin repressor-like, C-terminal domain"/>
    <property type="match status" value="1"/>
</dbReference>
<dbReference type="Pfam" id="PF00440">
    <property type="entry name" value="TetR_N"/>
    <property type="match status" value="1"/>
</dbReference>
<evidence type="ECO:0000313" key="7">
    <source>
        <dbReference type="Proteomes" id="UP000233766"/>
    </source>
</evidence>
<dbReference type="GO" id="GO:0003700">
    <property type="term" value="F:DNA-binding transcription factor activity"/>
    <property type="evidence" value="ECO:0007669"/>
    <property type="project" value="TreeGrafter"/>
</dbReference>
<evidence type="ECO:0000256" key="4">
    <source>
        <dbReference type="PROSITE-ProRule" id="PRU00335"/>
    </source>
</evidence>
<dbReference type="Proteomes" id="UP000233766">
    <property type="component" value="Unassembled WGS sequence"/>
</dbReference>
<dbReference type="PANTHER" id="PTHR30055:SF234">
    <property type="entry name" value="HTH-TYPE TRANSCRIPTIONAL REGULATOR BETI"/>
    <property type="match status" value="1"/>
</dbReference>
<organism evidence="6 7">
    <name type="scientific">Nocardia fluminea</name>
    <dbReference type="NCBI Taxonomy" id="134984"/>
    <lineage>
        <taxon>Bacteria</taxon>
        <taxon>Bacillati</taxon>
        <taxon>Actinomycetota</taxon>
        <taxon>Actinomycetes</taxon>
        <taxon>Mycobacteriales</taxon>
        <taxon>Nocardiaceae</taxon>
        <taxon>Nocardia</taxon>
    </lineage>
</organism>
<accession>A0A2N3V6D2</accession>
<protein>
    <submittedName>
        <fullName evidence="6">TetR family transcriptional regulator</fullName>
    </submittedName>
</protein>
<dbReference type="InterPro" id="IPR009057">
    <property type="entry name" value="Homeodomain-like_sf"/>
</dbReference>
<sequence length="245" mass="28114">MNIKLLRYRAGMPDQLSPGRQRRSPVTRGGRPTLNADLIAAAMLELAGRDGFRAVTMQVLAEHLGVTVRALYRHVRDRQDVVDRAVELWLAKWPEPVLDPDDWRASFAEYCRLRRETNRAHPRALLVSLDEQVGPVRLHPRRLTAPDAFLGFLTDLGLSMPDALFVHRDLTLRLYAFALLVDYRHDIGQAVVDDAPMPRSWLDQFPDLDVPHLREAMDVSRTGPDEMFDRMVDDVAHTIIRLRER</sequence>
<dbReference type="GO" id="GO:0000976">
    <property type="term" value="F:transcription cis-regulatory region binding"/>
    <property type="evidence" value="ECO:0007669"/>
    <property type="project" value="TreeGrafter"/>
</dbReference>
<dbReference type="PROSITE" id="PS50977">
    <property type="entry name" value="HTH_TETR_2"/>
    <property type="match status" value="1"/>
</dbReference>
<dbReference type="InterPro" id="IPR036271">
    <property type="entry name" value="Tet_transcr_reg_TetR-rel_C_sf"/>
</dbReference>
<dbReference type="InterPro" id="IPR050109">
    <property type="entry name" value="HTH-type_TetR-like_transc_reg"/>
</dbReference>
<name>A0A2N3V6D2_9NOCA</name>
<gene>
    <name evidence="6" type="ORF">ATK86_1470</name>
</gene>